<protein>
    <recommendedName>
        <fullName evidence="3">DUF1450 domain-containing protein</fullName>
    </recommendedName>
</protein>
<accession>A0A7X4YL22</accession>
<sequence length="85" mass="9244">MSAVIVCCLRNLQENRHGELLNELVAAGHDVSLAHCLNHCIGCRKGPSLTMDGQWIGASDQAELRQAMGFDSQERADEDAGHGER</sequence>
<proteinExistence type="predicted"/>
<evidence type="ECO:0008006" key="3">
    <source>
        <dbReference type="Google" id="ProtNLM"/>
    </source>
</evidence>
<gene>
    <name evidence="1" type="ORF">GT003_05040</name>
</gene>
<evidence type="ECO:0000313" key="1">
    <source>
        <dbReference type="EMBL" id="NBC68362.1"/>
    </source>
</evidence>
<reference evidence="1 2" key="1">
    <citation type="submission" date="2020-01" db="EMBL/GenBank/DDBJ databases">
        <title>Paenibacillus soybeanensis sp. nov. isolated from the nodules of soybean (Glycine max(L.) Merr).</title>
        <authorList>
            <person name="Wang H."/>
        </authorList>
    </citation>
    <scope>NUCLEOTIDE SEQUENCE [LARGE SCALE GENOMIC DNA]</scope>
    <source>
        <strain evidence="1 2">DSM 23054</strain>
    </source>
</reference>
<dbReference type="EMBL" id="JAAAMU010000002">
    <property type="protein sequence ID" value="NBC68362.1"/>
    <property type="molecule type" value="Genomic_DNA"/>
</dbReference>
<keyword evidence="2" id="KW-1185">Reference proteome</keyword>
<name>A0A7X4YL22_9BACL</name>
<evidence type="ECO:0000313" key="2">
    <source>
        <dbReference type="Proteomes" id="UP000558113"/>
    </source>
</evidence>
<dbReference type="AlphaFoldDB" id="A0A7X4YL22"/>
<dbReference type="OrthoDB" id="1684419at2"/>
<dbReference type="RefSeq" id="WP_161695072.1">
    <property type="nucleotide sequence ID" value="NZ_JAAAMU010000002.1"/>
</dbReference>
<organism evidence="1 2">
    <name type="scientific">Paenibacillus sacheonensis</name>
    <dbReference type="NCBI Taxonomy" id="742054"/>
    <lineage>
        <taxon>Bacteria</taxon>
        <taxon>Bacillati</taxon>
        <taxon>Bacillota</taxon>
        <taxon>Bacilli</taxon>
        <taxon>Bacillales</taxon>
        <taxon>Paenibacillaceae</taxon>
        <taxon>Paenibacillus</taxon>
    </lineage>
</organism>
<dbReference type="Proteomes" id="UP000558113">
    <property type="component" value="Unassembled WGS sequence"/>
</dbReference>
<comment type="caution">
    <text evidence="1">The sequence shown here is derived from an EMBL/GenBank/DDBJ whole genome shotgun (WGS) entry which is preliminary data.</text>
</comment>